<sequence length="187" mass="20626">MRPTCPQLPAGAAPRQVLLSFLQRAPRTAGEVKDSWAPAHSQGRSCGLDSFLPIPTSPGVLGLQRTLRLYLVVAFLCLLGKHPDPLERKQLSLKLQDREASSWCRLCSGLREASTAKQTQEWRLSCALSARMQGPCQRPRRGARNSHLRALARSLSAQVRLVALVHLVDLTLLRTPPLLSFKFCIGS</sequence>
<dbReference type="AlphaFoldDB" id="A0A7J7W7I6"/>
<proteinExistence type="predicted"/>
<gene>
    <name evidence="1" type="ORF">mRhiFer1_008154</name>
</gene>
<accession>A0A7J7W7I6</accession>
<dbReference type="Proteomes" id="UP000585614">
    <property type="component" value="Unassembled WGS sequence"/>
</dbReference>
<organism evidence="1 2">
    <name type="scientific">Rhinolophus ferrumequinum</name>
    <name type="common">Greater horseshoe bat</name>
    <dbReference type="NCBI Taxonomy" id="59479"/>
    <lineage>
        <taxon>Eukaryota</taxon>
        <taxon>Metazoa</taxon>
        <taxon>Chordata</taxon>
        <taxon>Craniata</taxon>
        <taxon>Vertebrata</taxon>
        <taxon>Euteleostomi</taxon>
        <taxon>Mammalia</taxon>
        <taxon>Eutheria</taxon>
        <taxon>Laurasiatheria</taxon>
        <taxon>Chiroptera</taxon>
        <taxon>Yinpterochiroptera</taxon>
        <taxon>Rhinolophoidea</taxon>
        <taxon>Rhinolophidae</taxon>
        <taxon>Rhinolophinae</taxon>
        <taxon>Rhinolophus</taxon>
    </lineage>
</organism>
<evidence type="ECO:0000313" key="1">
    <source>
        <dbReference type="EMBL" id="KAF6333394.1"/>
    </source>
</evidence>
<reference evidence="1 2" key="1">
    <citation type="journal article" date="2020" name="Nature">
        <title>Six reference-quality genomes reveal evolution of bat adaptations.</title>
        <authorList>
            <person name="Jebb D."/>
            <person name="Huang Z."/>
            <person name="Pippel M."/>
            <person name="Hughes G.M."/>
            <person name="Lavrichenko K."/>
            <person name="Devanna P."/>
            <person name="Winkler S."/>
            <person name="Jermiin L.S."/>
            <person name="Skirmuntt E.C."/>
            <person name="Katzourakis A."/>
            <person name="Burkitt-Gray L."/>
            <person name="Ray D.A."/>
            <person name="Sullivan K.A.M."/>
            <person name="Roscito J.G."/>
            <person name="Kirilenko B.M."/>
            <person name="Davalos L.M."/>
            <person name="Corthals A.P."/>
            <person name="Power M.L."/>
            <person name="Jones G."/>
            <person name="Ransome R.D."/>
            <person name="Dechmann D.K.N."/>
            <person name="Locatelli A.G."/>
            <person name="Puechmaille S.J."/>
            <person name="Fedrigo O."/>
            <person name="Jarvis E.D."/>
            <person name="Hiller M."/>
            <person name="Vernes S.C."/>
            <person name="Myers E.W."/>
            <person name="Teeling E.C."/>
        </authorList>
    </citation>
    <scope>NUCLEOTIDE SEQUENCE [LARGE SCALE GENOMIC DNA]</scope>
    <source>
        <strain evidence="1">MRhiFer1</strain>
        <tissue evidence="1">Lung</tissue>
    </source>
</reference>
<comment type="caution">
    <text evidence="1">The sequence shown here is derived from an EMBL/GenBank/DDBJ whole genome shotgun (WGS) entry which is preliminary data.</text>
</comment>
<name>A0A7J7W7I6_RHIFE</name>
<evidence type="ECO:0000313" key="2">
    <source>
        <dbReference type="Proteomes" id="UP000585614"/>
    </source>
</evidence>
<protein>
    <submittedName>
        <fullName evidence="1">Uncharacterized protein</fullName>
    </submittedName>
</protein>
<dbReference type="EMBL" id="JACAGC010000011">
    <property type="protein sequence ID" value="KAF6333394.1"/>
    <property type="molecule type" value="Genomic_DNA"/>
</dbReference>